<keyword evidence="4" id="KW-1185">Reference proteome</keyword>
<comment type="caution">
    <text evidence="3">The sequence shown here is derived from an EMBL/GenBank/DDBJ whole genome shotgun (WGS) entry which is preliminary data.</text>
</comment>
<keyword evidence="2" id="KW-0678">Repressor</keyword>
<evidence type="ECO:0000313" key="3">
    <source>
        <dbReference type="EMBL" id="GGP52962.1"/>
    </source>
</evidence>
<protein>
    <recommendedName>
        <fullName evidence="2">Ribosomal silencing factor RsfS</fullName>
    </recommendedName>
</protein>
<dbReference type="Proteomes" id="UP000654367">
    <property type="component" value="Unassembled WGS sequence"/>
</dbReference>
<evidence type="ECO:0000256" key="2">
    <source>
        <dbReference type="HAMAP-Rule" id="MF_01477"/>
    </source>
</evidence>
<keyword evidence="2" id="KW-0810">Translation regulation</keyword>
<organism evidence="3 4">
    <name type="scientific">Shewanella saliphila</name>
    <dbReference type="NCBI Taxonomy" id="2282698"/>
    <lineage>
        <taxon>Bacteria</taxon>
        <taxon>Pseudomonadati</taxon>
        <taxon>Pseudomonadota</taxon>
        <taxon>Gammaproteobacteria</taxon>
        <taxon>Alteromonadales</taxon>
        <taxon>Shewanellaceae</taxon>
        <taxon>Shewanella</taxon>
    </lineage>
</organism>
<dbReference type="SUPFAM" id="SSF81301">
    <property type="entry name" value="Nucleotidyltransferase"/>
    <property type="match status" value="1"/>
</dbReference>
<dbReference type="InterPro" id="IPR004394">
    <property type="entry name" value="Iojap/RsfS/C7orf30"/>
</dbReference>
<dbReference type="Pfam" id="PF02410">
    <property type="entry name" value="RsfS"/>
    <property type="match status" value="1"/>
</dbReference>
<dbReference type="NCBIfam" id="TIGR00090">
    <property type="entry name" value="rsfS_iojap_ybeB"/>
    <property type="match status" value="1"/>
</dbReference>
<comment type="function">
    <text evidence="2">Functions as a ribosomal silencing factor. Interacts with ribosomal protein uL14 (rplN), blocking formation of intersubunit bridge B8. Prevents association of the 30S and 50S ribosomal subunits and the formation of functional ribosomes, thus repressing translation.</text>
</comment>
<dbReference type="Gene3D" id="3.30.460.10">
    <property type="entry name" value="Beta Polymerase, domain 2"/>
    <property type="match status" value="1"/>
</dbReference>
<comment type="similarity">
    <text evidence="1 2">Belongs to the Iojap/RsfS family.</text>
</comment>
<sequence length="130" mass="14700">MRIHSEFEYNTPLIFTNEVLRVQGTELKDFVIDKIDDLKAKNITVLDVSKQSTITDTMIICTGTSKTHVRSIGEHVIVSAKDAGVQPLGVEGRDSSEWVLVDLGPVILHVMQEQTRDYYELEKLWSEHSA</sequence>
<dbReference type="InterPro" id="IPR043519">
    <property type="entry name" value="NT_sf"/>
</dbReference>
<keyword evidence="2" id="KW-0963">Cytoplasm</keyword>
<gene>
    <name evidence="2 3" type="primary">rsfS</name>
    <name evidence="3" type="ORF">GCM10009409_19080</name>
</gene>
<dbReference type="HAMAP" id="MF_01477">
    <property type="entry name" value="Iojap_RsfS"/>
    <property type="match status" value="1"/>
</dbReference>
<dbReference type="EMBL" id="BMQV01000016">
    <property type="protein sequence ID" value="GGP52962.1"/>
    <property type="molecule type" value="Genomic_DNA"/>
</dbReference>
<reference evidence="4" key="1">
    <citation type="journal article" date="2019" name="Int. J. Syst. Evol. Microbiol.">
        <title>The Global Catalogue of Microorganisms (GCM) 10K type strain sequencing project: providing services to taxonomists for standard genome sequencing and annotation.</title>
        <authorList>
            <consortium name="The Broad Institute Genomics Platform"/>
            <consortium name="The Broad Institute Genome Sequencing Center for Infectious Disease"/>
            <person name="Wu L."/>
            <person name="Ma J."/>
        </authorList>
    </citation>
    <scope>NUCLEOTIDE SEQUENCE [LARGE SCALE GENOMIC DNA]</scope>
    <source>
        <strain evidence="4">JCM 32304</strain>
    </source>
</reference>
<evidence type="ECO:0000313" key="4">
    <source>
        <dbReference type="Proteomes" id="UP000654367"/>
    </source>
</evidence>
<dbReference type="PANTHER" id="PTHR21043">
    <property type="entry name" value="IOJAP SUPERFAMILY ORTHOLOG"/>
    <property type="match status" value="1"/>
</dbReference>
<comment type="subcellular location">
    <subcellularLocation>
        <location evidence="2">Cytoplasm</location>
    </subcellularLocation>
</comment>
<name>A0ABQ2Q5Q7_9GAMM</name>
<accession>A0ABQ2Q5Q7</accession>
<evidence type="ECO:0000256" key="1">
    <source>
        <dbReference type="ARBA" id="ARBA00010574"/>
    </source>
</evidence>
<proteinExistence type="inferred from homology"/>
<dbReference type="PANTHER" id="PTHR21043:SF0">
    <property type="entry name" value="MITOCHONDRIAL ASSEMBLY OF RIBOSOMAL LARGE SUBUNIT PROTEIN 1"/>
    <property type="match status" value="1"/>
</dbReference>
<comment type="subunit">
    <text evidence="2">Interacts with ribosomal protein uL14 (rplN).</text>
</comment>